<evidence type="ECO:0000256" key="8">
    <source>
        <dbReference type="ARBA" id="ARBA00022989"/>
    </source>
</evidence>
<comment type="subcellular location">
    <subcellularLocation>
        <location evidence="2">Membrane</location>
        <topology evidence="2">Multi-pass membrane protein</topology>
    </subcellularLocation>
</comment>
<dbReference type="InterPro" id="IPR036097">
    <property type="entry name" value="HisK_dim/P_sf"/>
</dbReference>
<organism evidence="15 16">
    <name type="scientific">Duganella guangzhouensis</name>
    <dbReference type="NCBI Taxonomy" id="2666084"/>
    <lineage>
        <taxon>Bacteria</taxon>
        <taxon>Pseudomonadati</taxon>
        <taxon>Pseudomonadota</taxon>
        <taxon>Betaproteobacteria</taxon>
        <taxon>Burkholderiales</taxon>
        <taxon>Oxalobacteraceae</taxon>
        <taxon>Telluria group</taxon>
        <taxon>Duganella</taxon>
    </lineage>
</organism>
<feature type="domain" description="HAMP" evidence="14">
    <location>
        <begin position="298"/>
        <end position="353"/>
    </location>
</feature>
<protein>
    <recommendedName>
        <fullName evidence="3">histidine kinase</fullName>
        <ecNumber evidence="3">2.7.13.3</ecNumber>
    </recommendedName>
</protein>
<dbReference type="PROSITE" id="PS50109">
    <property type="entry name" value="HIS_KIN"/>
    <property type="match status" value="1"/>
</dbReference>
<dbReference type="InterPro" id="IPR003661">
    <property type="entry name" value="HisK_dim/P_dom"/>
</dbReference>
<evidence type="ECO:0000313" key="15">
    <source>
        <dbReference type="EMBL" id="MRW93692.1"/>
    </source>
</evidence>
<dbReference type="SMART" id="SM00388">
    <property type="entry name" value="HisKA"/>
    <property type="match status" value="1"/>
</dbReference>
<evidence type="ECO:0000256" key="2">
    <source>
        <dbReference type="ARBA" id="ARBA00004141"/>
    </source>
</evidence>
<accession>A0A6I2L7Q1</accession>
<keyword evidence="7" id="KW-0418">Kinase</keyword>
<evidence type="ECO:0000256" key="3">
    <source>
        <dbReference type="ARBA" id="ARBA00012438"/>
    </source>
</evidence>
<dbReference type="EMBL" id="WKJK01000018">
    <property type="protein sequence ID" value="MRW93692.1"/>
    <property type="molecule type" value="Genomic_DNA"/>
</dbReference>
<dbReference type="GO" id="GO:0000155">
    <property type="term" value="F:phosphorelay sensor kinase activity"/>
    <property type="evidence" value="ECO:0007669"/>
    <property type="project" value="InterPro"/>
</dbReference>
<keyword evidence="5" id="KW-0808">Transferase</keyword>
<comment type="catalytic activity">
    <reaction evidence="1">
        <text>ATP + protein L-histidine = ADP + protein N-phospho-L-histidine.</text>
        <dbReference type="EC" id="2.7.13.3"/>
    </reaction>
</comment>
<keyword evidence="9" id="KW-0902">Two-component regulatory system</keyword>
<dbReference type="EC" id="2.7.13.3" evidence="3"/>
<dbReference type="Pfam" id="PF00672">
    <property type="entry name" value="HAMP"/>
    <property type="match status" value="1"/>
</dbReference>
<comment type="caution">
    <text evidence="15">The sequence shown here is derived from an EMBL/GenBank/DDBJ whole genome shotgun (WGS) entry which is preliminary data.</text>
</comment>
<keyword evidence="10 12" id="KW-0472">Membrane</keyword>
<dbReference type="Pfam" id="PF02518">
    <property type="entry name" value="HATPase_c"/>
    <property type="match status" value="1"/>
</dbReference>
<evidence type="ECO:0000256" key="7">
    <source>
        <dbReference type="ARBA" id="ARBA00022777"/>
    </source>
</evidence>
<evidence type="ECO:0000259" key="13">
    <source>
        <dbReference type="PROSITE" id="PS50109"/>
    </source>
</evidence>
<dbReference type="PRINTS" id="PR00344">
    <property type="entry name" value="BCTRLSENSOR"/>
</dbReference>
<evidence type="ECO:0000256" key="6">
    <source>
        <dbReference type="ARBA" id="ARBA00022692"/>
    </source>
</evidence>
<dbReference type="PROSITE" id="PS50885">
    <property type="entry name" value="HAMP"/>
    <property type="match status" value="1"/>
</dbReference>
<dbReference type="Proteomes" id="UP000433309">
    <property type="component" value="Unassembled WGS sequence"/>
</dbReference>
<sequence length="573" mass="61848">MGRLFWKFFLCIFLAQLAATVGIGGAVWLKNRNQQSQQVSLDTSPPAEMAINAAASTLEFGGVKALHRMLENMERHRVYAVDEQGHEILGRMVNPQMLQESRARLKDQVRRAVRQVGGDDGKRYLLFLPSGERERGLDDNRQLLANLGGGTQMAMKAASVLQDSLDDRRDDRRDNFKRNDERGARPPQNQMPGRPPGLDGNNNAGNAAAPGAQGGPGAPGTMPALDGAQNNDNRAPFPGPGPDGASPMPGMMGPGGMPDGRDMNGDRPWGPRFQPLGPWVPIAAATLASLLFSVLLAWYFSRPIRALREAFDAAANGDLSPRFADATGKAGNELNDLGRDFDIMTARLRNLIDGQTRLLHDVSHELRSPLARLQAAIGLAHQSPEKINASLERIERESVRMDKLVGELLTLARLEAGAIKASQEQIAMADLLEQIADDARYEAASQQRTVVQEGEADVQVIGQSDLLGRAIENVVRNAIKHSPEGGEVQLQVRSLPEASQLVIRVLDRGPGVAPSDLETIFQPFFRSSNAGTEGHGLGLAIAQHVIEAHGGSIKATNRAGGGLCVEMILPVKR</sequence>
<dbReference type="SMART" id="SM00387">
    <property type="entry name" value="HATPase_c"/>
    <property type="match status" value="1"/>
</dbReference>
<dbReference type="CDD" id="cd00082">
    <property type="entry name" value="HisKA"/>
    <property type="match status" value="1"/>
</dbReference>
<dbReference type="AlphaFoldDB" id="A0A6I2L7Q1"/>
<dbReference type="SUPFAM" id="SSF158472">
    <property type="entry name" value="HAMP domain-like"/>
    <property type="match status" value="1"/>
</dbReference>
<reference evidence="15 16" key="1">
    <citation type="submission" date="2019-11" db="EMBL/GenBank/DDBJ databases">
        <title>Novel species isolated from a subtropical stream in China.</title>
        <authorList>
            <person name="Lu H."/>
        </authorList>
    </citation>
    <scope>NUCLEOTIDE SEQUENCE [LARGE SCALE GENOMIC DNA]</scope>
    <source>
        <strain evidence="15 16">FT80W</strain>
    </source>
</reference>
<keyword evidence="6 12" id="KW-0812">Transmembrane</keyword>
<dbReference type="RefSeq" id="WP_154382326.1">
    <property type="nucleotide sequence ID" value="NZ_WKJK01000018.1"/>
</dbReference>
<dbReference type="InterPro" id="IPR004358">
    <property type="entry name" value="Sig_transdc_His_kin-like_C"/>
</dbReference>
<dbReference type="PANTHER" id="PTHR45436:SF15">
    <property type="entry name" value="SENSOR HISTIDINE KINASE CUSS"/>
    <property type="match status" value="1"/>
</dbReference>
<evidence type="ECO:0000256" key="12">
    <source>
        <dbReference type="SAM" id="Phobius"/>
    </source>
</evidence>
<feature type="domain" description="Histidine kinase" evidence="13">
    <location>
        <begin position="361"/>
        <end position="573"/>
    </location>
</feature>
<dbReference type="GO" id="GO:0005886">
    <property type="term" value="C:plasma membrane"/>
    <property type="evidence" value="ECO:0007669"/>
    <property type="project" value="TreeGrafter"/>
</dbReference>
<evidence type="ECO:0000256" key="10">
    <source>
        <dbReference type="ARBA" id="ARBA00023136"/>
    </source>
</evidence>
<dbReference type="InterPro" id="IPR003594">
    <property type="entry name" value="HATPase_dom"/>
</dbReference>
<dbReference type="InterPro" id="IPR050428">
    <property type="entry name" value="TCS_sensor_his_kinase"/>
</dbReference>
<evidence type="ECO:0000313" key="16">
    <source>
        <dbReference type="Proteomes" id="UP000433309"/>
    </source>
</evidence>
<keyword evidence="8 12" id="KW-1133">Transmembrane helix</keyword>
<feature type="compositionally biased region" description="Basic and acidic residues" evidence="11">
    <location>
        <begin position="165"/>
        <end position="184"/>
    </location>
</feature>
<dbReference type="PANTHER" id="PTHR45436">
    <property type="entry name" value="SENSOR HISTIDINE KINASE YKOH"/>
    <property type="match status" value="1"/>
</dbReference>
<dbReference type="Gene3D" id="1.10.287.130">
    <property type="match status" value="1"/>
</dbReference>
<dbReference type="CDD" id="cd06225">
    <property type="entry name" value="HAMP"/>
    <property type="match status" value="1"/>
</dbReference>
<proteinExistence type="predicted"/>
<evidence type="ECO:0000259" key="14">
    <source>
        <dbReference type="PROSITE" id="PS50885"/>
    </source>
</evidence>
<name>A0A6I2L7Q1_9BURK</name>
<dbReference type="InterPro" id="IPR003660">
    <property type="entry name" value="HAMP_dom"/>
</dbReference>
<evidence type="ECO:0000256" key="1">
    <source>
        <dbReference type="ARBA" id="ARBA00000085"/>
    </source>
</evidence>
<dbReference type="InterPro" id="IPR005467">
    <property type="entry name" value="His_kinase_dom"/>
</dbReference>
<feature type="compositionally biased region" description="Low complexity" evidence="11">
    <location>
        <begin position="196"/>
        <end position="211"/>
    </location>
</feature>
<keyword evidence="16" id="KW-1185">Reference proteome</keyword>
<dbReference type="Gene3D" id="6.10.340.10">
    <property type="match status" value="1"/>
</dbReference>
<dbReference type="InterPro" id="IPR036890">
    <property type="entry name" value="HATPase_C_sf"/>
</dbReference>
<evidence type="ECO:0000256" key="5">
    <source>
        <dbReference type="ARBA" id="ARBA00022679"/>
    </source>
</evidence>
<dbReference type="SUPFAM" id="SSF55874">
    <property type="entry name" value="ATPase domain of HSP90 chaperone/DNA topoisomerase II/histidine kinase"/>
    <property type="match status" value="1"/>
</dbReference>
<dbReference type="SMART" id="SM00304">
    <property type="entry name" value="HAMP"/>
    <property type="match status" value="1"/>
</dbReference>
<evidence type="ECO:0000256" key="4">
    <source>
        <dbReference type="ARBA" id="ARBA00022553"/>
    </source>
</evidence>
<evidence type="ECO:0000256" key="9">
    <source>
        <dbReference type="ARBA" id="ARBA00023012"/>
    </source>
</evidence>
<dbReference type="Gene3D" id="3.30.565.10">
    <property type="entry name" value="Histidine kinase-like ATPase, C-terminal domain"/>
    <property type="match status" value="1"/>
</dbReference>
<dbReference type="Pfam" id="PF00512">
    <property type="entry name" value="HisKA"/>
    <property type="match status" value="1"/>
</dbReference>
<keyword evidence="4" id="KW-0597">Phosphoprotein</keyword>
<gene>
    <name evidence="15" type="ORF">GJ699_27225</name>
</gene>
<dbReference type="SUPFAM" id="SSF47384">
    <property type="entry name" value="Homodimeric domain of signal transducing histidine kinase"/>
    <property type="match status" value="1"/>
</dbReference>
<feature type="transmembrane region" description="Helical" evidence="12">
    <location>
        <begin position="279"/>
        <end position="300"/>
    </location>
</feature>
<evidence type="ECO:0000256" key="11">
    <source>
        <dbReference type="SAM" id="MobiDB-lite"/>
    </source>
</evidence>
<feature type="region of interest" description="Disordered" evidence="11">
    <location>
        <begin position="156"/>
        <end position="270"/>
    </location>
</feature>